<comment type="caution">
    <text evidence="7">The sequence shown here is derived from an EMBL/GenBank/DDBJ whole genome shotgun (WGS) entry which is preliminary data.</text>
</comment>
<accession>L0PCD9</accession>
<sequence>MIFQIVTSHHNYSRFSKYLQRGWIGGRKMDNTDIQYATFRNNIPSLVFASTIFGDDRYSGLVPRWQIHFNFTILRLISYNLDRYWSRKVEFFQLPDSQLTEKDRIDIPCPDADYCFRNFFAYIFYAPLYFSGPIVSFNNFISQLRYPSKNISSSWLKKYFLRLLFCFFLMEIMLHFFYVVAISKTKAWEGDSPFQISMIGFFNLQMIWFKLLIIWRFFRLWALCDKIDSPENMIRCINNNYSFLGFWRAWHRSFNRWIVRYIYLPLGGSKLLIINIFVIFTFVAFWHDISLKLFAWGWLITLLILPEIIFGYIFQSKNWDNWSLYRHLCAIGAVVNIIMMMIANLVGFCVGIQGTKEMISRICTSYKNFFFVLSVFCTLFAAVQIMFEIRNYEKRNEL</sequence>
<dbReference type="Proteomes" id="UP000010422">
    <property type="component" value="Unassembled WGS sequence"/>
</dbReference>
<evidence type="ECO:0000256" key="6">
    <source>
        <dbReference type="SAM" id="Phobius"/>
    </source>
</evidence>
<reference evidence="7 8" key="1">
    <citation type="journal article" date="2012" name="MBio">
        <title>De novo assembly of the Pneumocystis jirovecii genome from a single bronchoalveolar lavage fluid specimen from a patient.</title>
        <authorList>
            <person name="Cisse O.H."/>
            <person name="Pagni M."/>
            <person name="Hauser P.M."/>
        </authorList>
    </citation>
    <scope>NUCLEOTIDE SEQUENCE [LARGE SCALE GENOMIC DNA]</scope>
    <source>
        <strain evidence="7 8">SE8</strain>
    </source>
</reference>
<evidence type="ECO:0000256" key="4">
    <source>
        <dbReference type="ARBA" id="ARBA00022989"/>
    </source>
</evidence>
<comment type="similarity">
    <text evidence="2">Belongs to the membrane-bound acyltransferase family.</text>
</comment>
<keyword evidence="5 6" id="KW-0472">Membrane</keyword>
<evidence type="ECO:0000256" key="1">
    <source>
        <dbReference type="ARBA" id="ARBA00004141"/>
    </source>
</evidence>
<feature type="transmembrane region" description="Helical" evidence="6">
    <location>
        <begin position="119"/>
        <end position="138"/>
    </location>
</feature>
<feature type="transmembrane region" description="Helical" evidence="6">
    <location>
        <begin position="325"/>
        <end position="348"/>
    </location>
</feature>
<dbReference type="InParanoid" id="L0PCD9"/>
<dbReference type="InterPro" id="IPR004299">
    <property type="entry name" value="MBOAT_fam"/>
</dbReference>
<dbReference type="STRING" id="1209962.L0PCD9"/>
<evidence type="ECO:0008006" key="9">
    <source>
        <dbReference type="Google" id="ProtNLM"/>
    </source>
</evidence>
<dbReference type="PANTHER" id="PTHR13285">
    <property type="entry name" value="ACYLTRANSFERASE"/>
    <property type="match status" value="1"/>
</dbReference>
<feature type="transmembrane region" description="Helical" evidence="6">
    <location>
        <begin position="194"/>
        <end position="218"/>
    </location>
</feature>
<dbReference type="InterPro" id="IPR051085">
    <property type="entry name" value="MB_O-acyltransferase"/>
</dbReference>
<keyword evidence="3 6" id="KW-0812">Transmembrane</keyword>
<dbReference type="GO" id="GO:0016020">
    <property type="term" value="C:membrane"/>
    <property type="evidence" value="ECO:0007669"/>
    <property type="project" value="UniProtKB-SubCell"/>
</dbReference>
<feature type="transmembrane region" description="Helical" evidence="6">
    <location>
        <begin position="261"/>
        <end position="287"/>
    </location>
</feature>
<dbReference type="PANTHER" id="PTHR13285:SF18">
    <property type="entry name" value="PROTEIN-CYSTEINE N-PALMITOYLTRANSFERASE RASP"/>
    <property type="match status" value="1"/>
</dbReference>
<feature type="transmembrane region" description="Helical" evidence="6">
    <location>
        <begin position="293"/>
        <end position="313"/>
    </location>
</feature>
<keyword evidence="4 6" id="KW-1133">Transmembrane helix</keyword>
<protein>
    <recommendedName>
        <fullName evidence="9">Glycerol uptake protein 1</fullName>
    </recommendedName>
</protein>
<feature type="transmembrane region" description="Helical" evidence="6">
    <location>
        <begin position="368"/>
        <end position="387"/>
    </location>
</feature>
<feature type="transmembrane region" description="Helical" evidence="6">
    <location>
        <begin position="159"/>
        <end position="182"/>
    </location>
</feature>
<organism evidence="8">
    <name type="scientific">Pneumocystis jirovecii</name>
    <name type="common">Human pneumocystis pneumonia agent</name>
    <dbReference type="NCBI Taxonomy" id="42068"/>
    <lineage>
        <taxon>Eukaryota</taxon>
        <taxon>Fungi</taxon>
        <taxon>Dikarya</taxon>
        <taxon>Ascomycota</taxon>
        <taxon>Taphrinomycotina</taxon>
        <taxon>Pneumocystomycetes</taxon>
        <taxon>Pneumocystaceae</taxon>
        <taxon>Pneumocystis</taxon>
    </lineage>
</organism>
<dbReference type="FunCoup" id="L0PCD9">
    <property type="interactions" value="90"/>
</dbReference>
<name>L0PCD9_PNEJI</name>
<gene>
    <name evidence="7" type="ORF">PNEJI1_001184</name>
</gene>
<evidence type="ECO:0000313" key="8">
    <source>
        <dbReference type="Proteomes" id="UP000010422"/>
    </source>
</evidence>
<evidence type="ECO:0000256" key="2">
    <source>
        <dbReference type="ARBA" id="ARBA00010323"/>
    </source>
</evidence>
<evidence type="ECO:0000256" key="5">
    <source>
        <dbReference type="ARBA" id="ARBA00023136"/>
    </source>
</evidence>
<proteinExistence type="inferred from homology"/>
<evidence type="ECO:0000256" key="3">
    <source>
        <dbReference type="ARBA" id="ARBA00022692"/>
    </source>
</evidence>
<dbReference type="VEuPathDB" id="FungiDB:PNEJI1_001184"/>
<dbReference type="GO" id="GO:0008374">
    <property type="term" value="F:O-acyltransferase activity"/>
    <property type="evidence" value="ECO:0007669"/>
    <property type="project" value="TreeGrafter"/>
</dbReference>
<dbReference type="GO" id="GO:0006506">
    <property type="term" value="P:GPI anchor biosynthetic process"/>
    <property type="evidence" value="ECO:0007669"/>
    <property type="project" value="TreeGrafter"/>
</dbReference>
<dbReference type="GO" id="GO:0005783">
    <property type="term" value="C:endoplasmic reticulum"/>
    <property type="evidence" value="ECO:0007669"/>
    <property type="project" value="TreeGrafter"/>
</dbReference>
<dbReference type="EMBL" id="CAKM01000231">
    <property type="protein sequence ID" value="CCJ30051.1"/>
    <property type="molecule type" value="Genomic_DNA"/>
</dbReference>
<evidence type="ECO:0000313" key="7">
    <source>
        <dbReference type="EMBL" id="CCJ30051.1"/>
    </source>
</evidence>
<dbReference type="AlphaFoldDB" id="L0PCD9"/>
<comment type="subcellular location">
    <subcellularLocation>
        <location evidence="1">Membrane</location>
        <topology evidence="1">Multi-pass membrane protein</topology>
    </subcellularLocation>
</comment>
<dbReference type="Pfam" id="PF03062">
    <property type="entry name" value="MBOAT"/>
    <property type="match status" value="1"/>
</dbReference>